<reference evidence="2 3" key="1">
    <citation type="journal article" date="2013" name="Biodegradation">
        <title>Occurrence of 4-tert-butylphenol (4-t-BP) biodegradation in an aquatic sample caused by the presence of Spirodela polyrrhiza and isolation of a 4-t-BP-utilizing bacterium.</title>
        <authorList>
            <person name="Ogata Y."/>
            <person name="Toyama T."/>
            <person name="Yu N."/>
            <person name="Wang X."/>
            <person name="Sei K."/>
            <person name="Ike M."/>
        </authorList>
    </citation>
    <scope>NUCLEOTIDE SEQUENCE [LARGE SCALE GENOMIC DNA]</scope>
    <source>
        <strain evidence="2 3">OMI</strain>
    </source>
</reference>
<dbReference type="HAMAP" id="MF_00652">
    <property type="entry name" value="UPF0246"/>
    <property type="match status" value="1"/>
</dbReference>
<dbReference type="InterPro" id="IPR005583">
    <property type="entry name" value="YaaA"/>
</dbReference>
<proteinExistence type="inferred from homology"/>
<evidence type="ECO:0000256" key="1">
    <source>
        <dbReference type="HAMAP-Rule" id="MF_00652"/>
    </source>
</evidence>
<accession>A0A292ZLG5</accession>
<protein>
    <recommendedName>
        <fullName evidence="1">UPF0246 protein SFOMI_4382</fullName>
    </recommendedName>
</protein>
<sequence>MDKGRGNADPASWNAVGNMLCNGILTHGRPLATEAGMIALLSPAKTLDFERALPPLPVTTPHFAEEARDLARSAANLSQKRLSELMHISPRLAKLNADRFRDFADLPERQALFAFAGDVYTGFEASTLDEAAVAFAQDHVRMLSGLYGLLRPLDAIRPYRLEMGTRWAPRHKKLTDWWGDRIAELLRGQIAEEGSGVVLNLASQEYFAAVEGKLAGIRIIDVDFREPGPDGPRFVSFKAKRARGMMARWMCEHRITDVDAMRGFDSDGYRFDAGESEPDRWRFTRA</sequence>
<comment type="caution">
    <text evidence="2">The sequence shown here is derived from an EMBL/GenBank/DDBJ whole genome shotgun (WGS) entry which is preliminary data.</text>
</comment>
<organism evidence="2 3">
    <name type="scientific">Sphingobium fuliginis (strain ATCC 27551)</name>
    <dbReference type="NCBI Taxonomy" id="336203"/>
    <lineage>
        <taxon>Bacteria</taxon>
        <taxon>Pseudomonadati</taxon>
        <taxon>Pseudomonadota</taxon>
        <taxon>Alphaproteobacteria</taxon>
        <taxon>Sphingomonadales</taxon>
        <taxon>Sphingomonadaceae</taxon>
        <taxon>Sphingobium</taxon>
    </lineage>
</organism>
<dbReference type="Proteomes" id="UP000221538">
    <property type="component" value="Unassembled WGS sequence"/>
</dbReference>
<dbReference type="Pfam" id="PF03883">
    <property type="entry name" value="H2O2_YaaD"/>
    <property type="match status" value="1"/>
</dbReference>
<dbReference type="PANTHER" id="PTHR30283:SF4">
    <property type="entry name" value="PEROXIDE STRESS RESISTANCE PROTEIN YAAA"/>
    <property type="match status" value="1"/>
</dbReference>
<dbReference type="EMBL" id="BEWI01000032">
    <property type="protein sequence ID" value="GAY23804.1"/>
    <property type="molecule type" value="Genomic_DNA"/>
</dbReference>
<dbReference type="GO" id="GO:0005829">
    <property type="term" value="C:cytosol"/>
    <property type="evidence" value="ECO:0007669"/>
    <property type="project" value="TreeGrafter"/>
</dbReference>
<gene>
    <name evidence="2" type="ORF">SFOMI_4382</name>
</gene>
<dbReference type="GO" id="GO:0033194">
    <property type="term" value="P:response to hydroperoxide"/>
    <property type="evidence" value="ECO:0007669"/>
    <property type="project" value="TreeGrafter"/>
</dbReference>
<dbReference type="NCBIfam" id="NF002542">
    <property type="entry name" value="PRK02101.1-3"/>
    <property type="match status" value="1"/>
</dbReference>
<evidence type="ECO:0000313" key="3">
    <source>
        <dbReference type="Proteomes" id="UP000221538"/>
    </source>
</evidence>
<reference evidence="2 3" key="2">
    <citation type="journal article" date="2013" name="Environ. Sci. Technol.">
        <title>The 4-tert-butylphenol-utilizing bacterium Sphingobium fuliginis OMI can degrade bisphenols via phenolic ring hydroxylation and meta-cleavage pathway.</title>
        <authorList>
            <person name="Ogata Y."/>
            <person name="Goda S."/>
            <person name="Toyama T."/>
            <person name="Sei K."/>
            <person name="Ike M."/>
        </authorList>
    </citation>
    <scope>NUCLEOTIDE SEQUENCE [LARGE SCALE GENOMIC DNA]</scope>
    <source>
        <strain evidence="2 3">OMI</strain>
    </source>
</reference>
<comment type="similarity">
    <text evidence="1">Belongs to the UPF0246 family.</text>
</comment>
<name>A0A292ZLG5_SPHSA</name>
<evidence type="ECO:0000313" key="2">
    <source>
        <dbReference type="EMBL" id="GAY23804.1"/>
    </source>
</evidence>
<dbReference type="AlphaFoldDB" id="A0A292ZLG5"/>
<dbReference type="PANTHER" id="PTHR30283">
    <property type="entry name" value="PEROXIDE STRESS RESPONSE PROTEIN YAAA"/>
    <property type="match status" value="1"/>
</dbReference>